<keyword evidence="1" id="KW-0812">Transmembrane</keyword>
<feature type="transmembrane region" description="Helical" evidence="1">
    <location>
        <begin position="45"/>
        <end position="62"/>
    </location>
</feature>
<protein>
    <submittedName>
        <fullName evidence="2">Uncharacterized protein</fullName>
    </submittedName>
</protein>
<organism evidence="2">
    <name type="scientific">bioreactor metagenome</name>
    <dbReference type="NCBI Taxonomy" id="1076179"/>
    <lineage>
        <taxon>unclassified sequences</taxon>
        <taxon>metagenomes</taxon>
        <taxon>ecological metagenomes</taxon>
    </lineage>
</organism>
<dbReference type="EMBL" id="VSSQ01022192">
    <property type="protein sequence ID" value="MPM68324.1"/>
    <property type="molecule type" value="Genomic_DNA"/>
</dbReference>
<comment type="caution">
    <text evidence="2">The sequence shown here is derived from an EMBL/GenBank/DDBJ whole genome shotgun (WGS) entry which is preliminary data.</text>
</comment>
<sequence length="97" mass="11209">MYGRRQSGKAAAIKGNLNMSLTVYSGQMLFNNIGNKLRSNGSLKAGYFFLIAKYTLMGTAIVRDKNRYYVMLHNYLYNLNMGGQRPPMLFRNNFQFY</sequence>
<evidence type="ECO:0000256" key="1">
    <source>
        <dbReference type="SAM" id="Phobius"/>
    </source>
</evidence>
<keyword evidence="1" id="KW-0472">Membrane</keyword>
<reference evidence="2" key="1">
    <citation type="submission" date="2019-08" db="EMBL/GenBank/DDBJ databases">
        <authorList>
            <person name="Kucharzyk K."/>
            <person name="Murdoch R.W."/>
            <person name="Higgins S."/>
            <person name="Loffler F."/>
        </authorList>
    </citation>
    <scope>NUCLEOTIDE SEQUENCE</scope>
</reference>
<gene>
    <name evidence="2" type="ORF">SDC9_115256</name>
</gene>
<name>A0A645C2X3_9ZZZZ</name>
<dbReference type="AlphaFoldDB" id="A0A645C2X3"/>
<evidence type="ECO:0000313" key="2">
    <source>
        <dbReference type="EMBL" id="MPM68324.1"/>
    </source>
</evidence>
<accession>A0A645C2X3</accession>
<keyword evidence="1" id="KW-1133">Transmembrane helix</keyword>
<proteinExistence type="predicted"/>